<evidence type="ECO:0000313" key="2">
    <source>
        <dbReference type="EMBL" id="GFT02186.1"/>
    </source>
</evidence>
<dbReference type="AlphaFoldDB" id="A0A8X6TCV4"/>
<evidence type="ECO:0000313" key="3">
    <source>
        <dbReference type="Proteomes" id="UP000887013"/>
    </source>
</evidence>
<organism evidence="2 3">
    <name type="scientific">Nephila pilipes</name>
    <name type="common">Giant wood spider</name>
    <name type="synonym">Nephila maculata</name>
    <dbReference type="NCBI Taxonomy" id="299642"/>
    <lineage>
        <taxon>Eukaryota</taxon>
        <taxon>Metazoa</taxon>
        <taxon>Ecdysozoa</taxon>
        <taxon>Arthropoda</taxon>
        <taxon>Chelicerata</taxon>
        <taxon>Arachnida</taxon>
        <taxon>Araneae</taxon>
        <taxon>Araneomorphae</taxon>
        <taxon>Entelegynae</taxon>
        <taxon>Araneoidea</taxon>
        <taxon>Nephilidae</taxon>
        <taxon>Nephila</taxon>
    </lineage>
</organism>
<evidence type="ECO:0000313" key="1">
    <source>
        <dbReference type="EMBL" id="GFS89287.1"/>
    </source>
</evidence>
<accession>A0A8X6TCV4</accession>
<reference evidence="2" key="1">
    <citation type="submission" date="2020-08" db="EMBL/GenBank/DDBJ databases">
        <title>Multicomponent nature underlies the extraordinary mechanical properties of spider dragline silk.</title>
        <authorList>
            <person name="Kono N."/>
            <person name="Nakamura H."/>
            <person name="Mori M."/>
            <person name="Yoshida Y."/>
            <person name="Ohtoshi R."/>
            <person name="Malay A.D."/>
            <person name="Moran D.A.P."/>
            <person name="Tomita M."/>
            <person name="Numata K."/>
            <person name="Arakawa K."/>
        </authorList>
    </citation>
    <scope>NUCLEOTIDE SEQUENCE</scope>
</reference>
<gene>
    <name evidence="2" type="primary">WH47_08618</name>
    <name evidence="1" type="ORF">NPIL_16801</name>
    <name evidence="2" type="ORF">NPIL_559221</name>
</gene>
<sequence length="107" mass="12234">MKANEAVKKITDTYGNVLKLNKGHGGFKKFKNGNRNLKDVAHKGGIQKLNDDILKWIVNLDRRQTTDKSSFKIGCPWSIVQDHFPRIGKLFRHGIYDPHEMTDTALD</sequence>
<dbReference type="EMBL" id="BMAW01004495">
    <property type="protein sequence ID" value="GFS89287.1"/>
    <property type="molecule type" value="Genomic_DNA"/>
</dbReference>
<protein>
    <submittedName>
        <fullName evidence="2">Histone-lysine N-methyltransferase SETMAR</fullName>
    </submittedName>
</protein>
<comment type="caution">
    <text evidence="2">The sequence shown here is derived from an EMBL/GenBank/DDBJ whole genome shotgun (WGS) entry which is preliminary data.</text>
</comment>
<name>A0A8X6TCV4_NEPPI</name>
<dbReference type="EMBL" id="BMAW01055666">
    <property type="protein sequence ID" value="GFT02186.1"/>
    <property type="molecule type" value="Genomic_DNA"/>
</dbReference>
<dbReference type="Proteomes" id="UP000887013">
    <property type="component" value="Unassembled WGS sequence"/>
</dbReference>
<keyword evidence="3" id="KW-1185">Reference proteome</keyword>
<proteinExistence type="predicted"/>